<dbReference type="Gene3D" id="3.30.1850.10">
    <property type="entry name" value="MoCo carrier protein-like"/>
    <property type="match status" value="1"/>
</dbReference>
<organism evidence="6 7">
    <name type="scientific">Arenicella chitinivorans</name>
    <dbReference type="NCBI Taxonomy" id="1329800"/>
    <lineage>
        <taxon>Bacteria</taxon>
        <taxon>Pseudomonadati</taxon>
        <taxon>Pseudomonadota</taxon>
        <taxon>Gammaproteobacteria</taxon>
        <taxon>Arenicellales</taxon>
        <taxon>Arenicellaceae</taxon>
        <taxon>Arenicella</taxon>
    </lineage>
</organism>
<accession>A0A918RY87</accession>
<dbReference type="InterPro" id="IPR037153">
    <property type="entry name" value="PpnN-like_sf"/>
</dbReference>
<evidence type="ECO:0000313" key="6">
    <source>
        <dbReference type="EMBL" id="GHA15697.1"/>
    </source>
</evidence>
<dbReference type="Pfam" id="PF03641">
    <property type="entry name" value="Lysine_decarbox"/>
    <property type="match status" value="1"/>
</dbReference>
<evidence type="ECO:0000256" key="1">
    <source>
        <dbReference type="ARBA" id="ARBA00000274"/>
    </source>
</evidence>
<dbReference type="AlphaFoldDB" id="A0A918RY87"/>
<dbReference type="Proteomes" id="UP000614811">
    <property type="component" value="Unassembled WGS sequence"/>
</dbReference>
<evidence type="ECO:0000256" key="3">
    <source>
        <dbReference type="ARBA" id="ARBA00031983"/>
    </source>
</evidence>
<dbReference type="InterPro" id="IPR031100">
    <property type="entry name" value="LOG_fam"/>
</dbReference>
<dbReference type="EMBL" id="BMXA01000005">
    <property type="protein sequence ID" value="GHA15697.1"/>
    <property type="molecule type" value="Genomic_DNA"/>
</dbReference>
<reference evidence="6" key="2">
    <citation type="submission" date="2020-09" db="EMBL/GenBank/DDBJ databases">
        <authorList>
            <person name="Sun Q."/>
            <person name="Kim S."/>
        </authorList>
    </citation>
    <scope>NUCLEOTIDE SEQUENCE</scope>
    <source>
        <strain evidence="6">KCTC 12711</strain>
    </source>
</reference>
<dbReference type="GO" id="GO:0008714">
    <property type="term" value="F:AMP nucleosidase activity"/>
    <property type="evidence" value="ECO:0007669"/>
    <property type="project" value="UniProtKB-EC"/>
</dbReference>
<protein>
    <recommendedName>
        <fullName evidence="3">AMP nucleosidase</fullName>
        <ecNumber evidence="2">3.2.2.4</ecNumber>
    </recommendedName>
    <alternativeName>
        <fullName evidence="3">AMP nucleosidase</fullName>
    </alternativeName>
</protein>
<dbReference type="NCBIfam" id="NF038390">
    <property type="entry name" value="Nsidase_PpnN"/>
    <property type="match status" value="1"/>
</dbReference>
<comment type="catalytic activity">
    <reaction evidence="1">
        <text>AMP + H2O = D-ribose 5-phosphate + adenine</text>
        <dbReference type="Rhea" id="RHEA:20129"/>
        <dbReference type="ChEBI" id="CHEBI:15377"/>
        <dbReference type="ChEBI" id="CHEBI:16708"/>
        <dbReference type="ChEBI" id="CHEBI:78346"/>
        <dbReference type="ChEBI" id="CHEBI:456215"/>
        <dbReference type="EC" id="3.2.2.4"/>
    </reaction>
</comment>
<sequence length="451" mass="49781">MVNAIITPHGHLDVLSKSEIAVLQRSSNSAYRTLFRNCALAVLSTGVNSDDGHALLAAHADFDIEVISAPRGVKLKVTNAPENAFVGGNIIAGIRNHLFAVLRDIVFLQDQVEMWEQRDESITDMVFKTLRHARALKPRKRPNLIVCWGGHSIDKLEYDYTKEVGYRLGLRELDICTGCGIGAMKGPMKGAAIAHAKQRITDPRYIGITEPGIIASEAPNAVVNELIIMPDIEKRLEAFVRLGHGIVVFPGGAGTAEEILYILGVLLHEDNRNVNLPLIFTGPAESAAYFEQLDEFIGKTIGEEAQSLYKIIIDDPIEVANSMASAMRKVYKNRRKLDDAFFYNWSLTIDEPFQQEFDPTHANMAALDLNRNQPAARLAADLRRAFSGIVAGNVKPYGIEAIQQHGPYSLNGDPSIMRALDALLDSFVQQKRMKLSGDYTPCYVLKNQVAA</sequence>
<dbReference type="EC" id="3.2.2.4" evidence="2"/>
<dbReference type="Pfam" id="PF14793">
    <property type="entry name" value="DUF4478"/>
    <property type="match status" value="1"/>
</dbReference>
<keyword evidence="7" id="KW-1185">Reference proteome</keyword>
<dbReference type="InterPro" id="IPR021826">
    <property type="entry name" value="PpnN_C"/>
</dbReference>
<dbReference type="PANTHER" id="PTHR43393">
    <property type="entry name" value="CYTOKININ RIBOSIDE 5'-MONOPHOSPHATE PHOSPHORIBOHYDROLASE"/>
    <property type="match status" value="1"/>
</dbReference>
<feature type="domain" description="Pyrimidine/purine nucleotide 5'-monophosphate nucleosidase C-terminal" evidence="4">
    <location>
        <begin position="327"/>
        <end position="444"/>
    </location>
</feature>
<gene>
    <name evidence="6" type="ORF">GCM10008090_26590</name>
</gene>
<evidence type="ECO:0000313" key="7">
    <source>
        <dbReference type="Proteomes" id="UP000614811"/>
    </source>
</evidence>
<feature type="domain" description="Pyrimidine/purine nucleotide 5'-monophosphate nucleosidase N-terminal" evidence="5">
    <location>
        <begin position="5"/>
        <end position="111"/>
    </location>
</feature>
<evidence type="ECO:0000259" key="5">
    <source>
        <dbReference type="Pfam" id="PF14793"/>
    </source>
</evidence>
<dbReference type="InterPro" id="IPR027820">
    <property type="entry name" value="PpnN_N"/>
</dbReference>
<comment type="caution">
    <text evidence="6">The sequence shown here is derived from an EMBL/GenBank/DDBJ whole genome shotgun (WGS) entry which is preliminary data.</text>
</comment>
<name>A0A918RY87_9GAMM</name>
<evidence type="ECO:0000256" key="2">
    <source>
        <dbReference type="ARBA" id="ARBA00011985"/>
    </source>
</evidence>
<dbReference type="SUPFAM" id="SSF102405">
    <property type="entry name" value="MCP/YpsA-like"/>
    <property type="match status" value="1"/>
</dbReference>
<reference evidence="6" key="1">
    <citation type="journal article" date="2014" name="Int. J. Syst. Evol. Microbiol.">
        <title>Complete genome sequence of Corynebacterium casei LMG S-19264T (=DSM 44701T), isolated from a smear-ripened cheese.</title>
        <authorList>
            <consortium name="US DOE Joint Genome Institute (JGI-PGF)"/>
            <person name="Walter F."/>
            <person name="Albersmeier A."/>
            <person name="Kalinowski J."/>
            <person name="Ruckert C."/>
        </authorList>
    </citation>
    <scope>NUCLEOTIDE SEQUENCE</scope>
    <source>
        <strain evidence="6">KCTC 12711</strain>
    </source>
</reference>
<dbReference type="RefSeq" id="WP_189402089.1">
    <property type="nucleotide sequence ID" value="NZ_BMXA01000005.1"/>
</dbReference>
<proteinExistence type="predicted"/>
<dbReference type="Pfam" id="PF11892">
    <property type="entry name" value="PpnN_C"/>
    <property type="match status" value="1"/>
</dbReference>
<dbReference type="Gene3D" id="3.40.50.450">
    <property type="match status" value="1"/>
</dbReference>
<dbReference type="GO" id="GO:0005829">
    <property type="term" value="C:cytosol"/>
    <property type="evidence" value="ECO:0007669"/>
    <property type="project" value="TreeGrafter"/>
</dbReference>
<evidence type="ECO:0000259" key="4">
    <source>
        <dbReference type="Pfam" id="PF11892"/>
    </source>
</evidence>
<dbReference type="PANTHER" id="PTHR43393:SF1">
    <property type="entry name" value="PYRIMIDINE_PURINE NUCLEOTIDE 5'-MONOPHOSPHATE NUCLEOSIDASE"/>
    <property type="match status" value="1"/>
</dbReference>
<dbReference type="InterPro" id="IPR049788">
    <property type="entry name" value="PpnN"/>
</dbReference>
<dbReference type="InterPro" id="IPR052341">
    <property type="entry name" value="LOG_family_nucleotidases"/>
</dbReference>